<feature type="region of interest" description="Disordered" evidence="1">
    <location>
        <begin position="1"/>
        <end position="27"/>
    </location>
</feature>
<dbReference type="AlphaFoldDB" id="A0A5B7EGC7"/>
<organism evidence="2 3">
    <name type="scientific">Portunus trituberculatus</name>
    <name type="common">Swimming crab</name>
    <name type="synonym">Neptunus trituberculatus</name>
    <dbReference type="NCBI Taxonomy" id="210409"/>
    <lineage>
        <taxon>Eukaryota</taxon>
        <taxon>Metazoa</taxon>
        <taxon>Ecdysozoa</taxon>
        <taxon>Arthropoda</taxon>
        <taxon>Crustacea</taxon>
        <taxon>Multicrustacea</taxon>
        <taxon>Malacostraca</taxon>
        <taxon>Eumalacostraca</taxon>
        <taxon>Eucarida</taxon>
        <taxon>Decapoda</taxon>
        <taxon>Pleocyemata</taxon>
        <taxon>Brachyura</taxon>
        <taxon>Eubrachyura</taxon>
        <taxon>Portunoidea</taxon>
        <taxon>Portunidae</taxon>
        <taxon>Portuninae</taxon>
        <taxon>Portunus</taxon>
    </lineage>
</organism>
<evidence type="ECO:0000313" key="2">
    <source>
        <dbReference type="EMBL" id="MPC32445.1"/>
    </source>
</evidence>
<name>A0A5B7EGC7_PORTR</name>
<dbReference type="Proteomes" id="UP000324222">
    <property type="component" value="Unassembled WGS sequence"/>
</dbReference>
<protein>
    <submittedName>
        <fullName evidence="2">Uncharacterized protein</fullName>
    </submittedName>
</protein>
<comment type="caution">
    <text evidence="2">The sequence shown here is derived from an EMBL/GenBank/DDBJ whole genome shotgun (WGS) entry which is preliminary data.</text>
</comment>
<evidence type="ECO:0000313" key="3">
    <source>
        <dbReference type="Proteomes" id="UP000324222"/>
    </source>
</evidence>
<gene>
    <name evidence="2" type="ORF">E2C01_025756</name>
</gene>
<accession>A0A5B7EGC7</accession>
<proteinExistence type="predicted"/>
<evidence type="ECO:0000256" key="1">
    <source>
        <dbReference type="SAM" id="MobiDB-lite"/>
    </source>
</evidence>
<feature type="compositionally biased region" description="Basic and acidic residues" evidence="1">
    <location>
        <begin position="8"/>
        <end position="23"/>
    </location>
</feature>
<dbReference type="EMBL" id="VSRR010002628">
    <property type="protein sequence ID" value="MPC32445.1"/>
    <property type="molecule type" value="Genomic_DNA"/>
</dbReference>
<sequence length="144" mass="16745">MHIRNKNGHPDLIEQSTTRDHNSASKQTLRQRFVPLDSISETPKRLRIWGKEPRETRSCFCQKVTWMWGSADRRRCFWKSIETGSEHILYNVLQRSGSCAADNVTLVTITASHLLRHYNHLHHHYQYGSTTVHRSSPTDSGCLF</sequence>
<reference evidence="2 3" key="1">
    <citation type="submission" date="2019-05" db="EMBL/GenBank/DDBJ databases">
        <title>Another draft genome of Portunus trituberculatus and its Hox gene families provides insights of decapod evolution.</title>
        <authorList>
            <person name="Jeong J.-H."/>
            <person name="Song I."/>
            <person name="Kim S."/>
            <person name="Choi T."/>
            <person name="Kim D."/>
            <person name="Ryu S."/>
            <person name="Kim W."/>
        </authorList>
    </citation>
    <scope>NUCLEOTIDE SEQUENCE [LARGE SCALE GENOMIC DNA]</scope>
    <source>
        <tissue evidence="2">Muscle</tissue>
    </source>
</reference>
<keyword evidence="3" id="KW-1185">Reference proteome</keyword>